<evidence type="ECO:0000313" key="1">
    <source>
        <dbReference type="EMBL" id="KAJ7683326.1"/>
    </source>
</evidence>
<name>A0AAD7D881_MYCRO</name>
<dbReference type="Proteomes" id="UP001221757">
    <property type="component" value="Unassembled WGS sequence"/>
</dbReference>
<evidence type="ECO:0000313" key="2">
    <source>
        <dbReference type="Proteomes" id="UP001221757"/>
    </source>
</evidence>
<proteinExistence type="predicted"/>
<gene>
    <name evidence="1" type="ORF">B0H17DRAFT_1205195</name>
</gene>
<reference evidence="1" key="1">
    <citation type="submission" date="2023-03" db="EMBL/GenBank/DDBJ databases">
        <title>Massive genome expansion in bonnet fungi (Mycena s.s.) driven by repeated elements and novel gene families across ecological guilds.</title>
        <authorList>
            <consortium name="Lawrence Berkeley National Laboratory"/>
            <person name="Harder C.B."/>
            <person name="Miyauchi S."/>
            <person name="Viragh M."/>
            <person name="Kuo A."/>
            <person name="Thoen E."/>
            <person name="Andreopoulos B."/>
            <person name="Lu D."/>
            <person name="Skrede I."/>
            <person name="Drula E."/>
            <person name="Henrissat B."/>
            <person name="Morin E."/>
            <person name="Kohler A."/>
            <person name="Barry K."/>
            <person name="LaButti K."/>
            <person name="Morin E."/>
            <person name="Salamov A."/>
            <person name="Lipzen A."/>
            <person name="Mereny Z."/>
            <person name="Hegedus B."/>
            <person name="Baldrian P."/>
            <person name="Stursova M."/>
            <person name="Weitz H."/>
            <person name="Taylor A."/>
            <person name="Grigoriev I.V."/>
            <person name="Nagy L.G."/>
            <person name="Martin F."/>
            <person name="Kauserud H."/>
        </authorList>
    </citation>
    <scope>NUCLEOTIDE SEQUENCE</scope>
    <source>
        <strain evidence="1">CBHHK067</strain>
    </source>
</reference>
<accession>A0AAD7D881</accession>
<dbReference type="EMBL" id="JARKIE010000109">
    <property type="protein sequence ID" value="KAJ7683326.1"/>
    <property type="molecule type" value="Genomic_DNA"/>
</dbReference>
<comment type="caution">
    <text evidence="1">The sequence shown here is derived from an EMBL/GenBank/DDBJ whole genome shotgun (WGS) entry which is preliminary data.</text>
</comment>
<protein>
    <recommendedName>
        <fullName evidence="3">F-box domain-containing protein</fullName>
    </recommendedName>
</protein>
<evidence type="ECO:0008006" key="3">
    <source>
        <dbReference type="Google" id="ProtNLM"/>
    </source>
</evidence>
<keyword evidence="2" id="KW-1185">Reference proteome</keyword>
<sequence>MSESVATAGDVFIDIEYSLVIPLELVLDIFCLATMPEDPYDVDALVHDRGNFWMVHSLLLEFVDTHPICWAHILAMPRVSFASIRMSLSKCAGNAFILTLRLDDLAVLEDHTVASVHRSERSFVQAAIVNIMPHMPMCSELVLQATNAHVLDLMLSHLCLCRADVLANFTVTFAPDNYFSFEPPLLLGFHFASVPLFGRPFAPMTIFSVIAPPKEHPTITYFSSPTLSMLVSQPAGHPLDWGHATHMLASTNRLTKIVLVGAAFADSTEFLVSPALVALEIVHLYFEGSRTMAYFVVRLVVPCLKMVQITFSDRADLECAALCPHILNAALHVILARDSAEEFFEAFGTTSALPCPGSTVNWNACPVLEHILYMDHSYGNLSLQNSAADVLGFYVTKSARDGDWKCKTIDGELDNEQITYAATDTAFRAQNKFKNLTVTMDDNLIMGGGYVLMPGELELFGKLPIEILCMVFLQSFGCFLAAPRAYARAREAVRMVCKDWQLLVDGHSSAWTAVYVYLEMRIDTMEQHFNNAKNQKLTVYFDLYDRRYLDTHTWSQSTILPLVSVSFHRLALTADQCTRLTVKLCSRTATSAIEHHISRLYLPALRRLKVHFILVRPEEPHTMTNMAVYNSGPSTTLGNLVELKLQGSFPRWRNRQPY</sequence>
<organism evidence="1 2">
    <name type="scientific">Mycena rosella</name>
    <name type="common">Pink bonnet</name>
    <name type="synonym">Agaricus rosellus</name>
    <dbReference type="NCBI Taxonomy" id="1033263"/>
    <lineage>
        <taxon>Eukaryota</taxon>
        <taxon>Fungi</taxon>
        <taxon>Dikarya</taxon>
        <taxon>Basidiomycota</taxon>
        <taxon>Agaricomycotina</taxon>
        <taxon>Agaricomycetes</taxon>
        <taxon>Agaricomycetidae</taxon>
        <taxon>Agaricales</taxon>
        <taxon>Marasmiineae</taxon>
        <taxon>Mycenaceae</taxon>
        <taxon>Mycena</taxon>
    </lineage>
</organism>
<dbReference type="AlphaFoldDB" id="A0AAD7D881"/>